<dbReference type="Proteomes" id="UP000257143">
    <property type="component" value="Unassembled WGS sequence"/>
</dbReference>
<protein>
    <submittedName>
        <fullName evidence="1">Uncharacterized protein</fullName>
    </submittedName>
</protein>
<accession>A0A3D8PZB3</accession>
<dbReference type="EMBL" id="PIOC01000003">
    <property type="protein sequence ID" value="RDW21506.1"/>
    <property type="molecule type" value="Genomic_DNA"/>
</dbReference>
<dbReference type="AlphaFoldDB" id="A0A3D8PZB3"/>
<gene>
    <name evidence="1" type="ORF">CWR48_03510</name>
</gene>
<organism evidence="1 2">
    <name type="scientific">Oceanobacillus arenosus</name>
    <dbReference type="NCBI Taxonomy" id="1229153"/>
    <lineage>
        <taxon>Bacteria</taxon>
        <taxon>Bacillati</taxon>
        <taxon>Bacillota</taxon>
        <taxon>Bacilli</taxon>
        <taxon>Bacillales</taxon>
        <taxon>Bacillaceae</taxon>
        <taxon>Oceanobacillus</taxon>
    </lineage>
</organism>
<comment type="caution">
    <text evidence="1">The sequence shown here is derived from an EMBL/GenBank/DDBJ whole genome shotgun (WGS) entry which is preliminary data.</text>
</comment>
<keyword evidence="2" id="KW-1185">Reference proteome</keyword>
<proteinExistence type="predicted"/>
<sequence>MMLKDEIKKLIDHLPNDCSIEDIQYTLYVRSKIEKGIEDLENGNIVSQEEMKKRFDKWLSQ</sequence>
<evidence type="ECO:0000313" key="1">
    <source>
        <dbReference type="EMBL" id="RDW21506.1"/>
    </source>
</evidence>
<name>A0A3D8PZB3_9BACI</name>
<evidence type="ECO:0000313" key="2">
    <source>
        <dbReference type="Proteomes" id="UP000257143"/>
    </source>
</evidence>
<dbReference type="OrthoDB" id="5422155at2"/>
<reference evidence="2" key="1">
    <citation type="submission" date="2017-11" db="EMBL/GenBank/DDBJ databases">
        <authorList>
            <person name="Zhu W."/>
        </authorList>
    </citation>
    <scope>NUCLEOTIDE SEQUENCE [LARGE SCALE GENOMIC DNA]</scope>
    <source>
        <strain evidence="2">CAU 1183</strain>
    </source>
</reference>